<proteinExistence type="predicted"/>
<gene>
    <name evidence="1" type="ORF">SDC9_179710</name>
</gene>
<name>A0A645H7I5_9ZZZZ</name>
<sequence>MKSITKTIDLDFASAATTITAAQLYAFDYDLDHNYSSNYTYAEQFTKLYKYVGYANYYIKDSTYTIVLDDTAKDSYSTITTAASGKALFLNNDNAVNLYTDSDFRNCPFVEEAAKSKENKTLITFYFTPYLKNTSHYWQIQAFEDTLRQVTL</sequence>
<dbReference type="AlphaFoldDB" id="A0A645H7I5"/>
<evidence type="ECO:0000313" key="1">
    <source>
        <dbReference type="EMBL" id="MPN32234.1"/>
    </source>
</evidence>
<accession>A0A645H7I5</accession>
<dbReference type="EMBL" id="VSSQ01084123">
    <property type="protein sequence ID" value="MPN32234.1"/>
    <property type="molecule type" value="Genomic_DNA"/>
</dbReference>
<protein>
    <submittedName>
        <fullName evidence="1">Uncharacterized protein</fullName>
    </submittedName>
</protein>
<organism evidence="1">
    <name type="scientific">bioreactor metagenome</name>
    <dbReference type="NCBI Taxonomy" id="1076179"/>
    <lineage>
        <taxon>unclassified sequences</taxon>
        <taxon>metagenomes</taxon>
        <taxon>ecological metagenomes</taxon>
    </lineage>
</organism>
<comment type="caution">
    <text evidence="1">The sequence shown here is derived from an EMBL/GenBank/DDBJ whole genome shotgun (WGS) entry which is preliminary data.</text>
</comment>
<reference evidence="1" key="1">
    <citation type="submission" date="2019-08" db="EMBL/GenBank/DDBJ databases">
        <authorList>
            <person name="Kucharzyk K."/>
            <person name="Murdoch R.W."/>
            <person name="Higgins S."/>
            <person name="Loffler F."/>
        </authorList>
    </citation>
    <scope>NUCLEOTIDE SEQUENCE</scope>
</reference>